<dbReference type="EMBL" id="AP014946">
    <property type="protein sequence ID" value="BAT59933.1"/>
    <property type="molecule type" value="Genomic_DNA"/>
</dbReference>
<evidence type="ECO:0000259" key="3">
    <source>
        <dbReference type="PROSITE" id="PS51186"/>
    </source>
</evidence>
<dbReference type="Gene3D" id="3.40.630.30">
    <property type="match status" value="1"/>
</dbReference>
<sequence>MITIRLERSTDIAAREDLLDMAYGDVRFTKPSARLREGFLPAQGLALVAVERGRVVGTVRLWNVTDDTGRPLLLLGPLAVACDMQCRGVGGKLMRRVLREARRLGHRAVLLVGDPAYYAKFGFTAAKTGALRMPGPFVQERLLGLELLAGTLNGAAGLFRATGDKIPADLPDFIVAPAYTRRLAA</sequence>
<keyword evidence="1" id="KW-0808">Transferase</keyword>
<protein>
    <submittedName>
        <fullName evidence="4">N-acetylglutamate synthase</fullName>
    </submittedName>
</protein>
<dbReference type="CDD" id="cd04301">
    <property type="entry name" value="NAT_SF"/>
    <property type="match status" value="1"/>
</dbReference>
<evidence type="ECO:0000313" key="4">
    <source>
        <dbReference type="EMBL" id="BAT59933.1"/>
    </source>
</evidence>
<evidence type="ECO:0000313" key="5">
    <source>
        <dbReference type="Proteomes" id="UP000236884"/>
    </source>
</evidence>
<reference evidence="4 5" key="1">
    <citation type="submission" date="2015-08" db="EMBL/GenBank/DDBJ databases">
        <title>Investigation of the bacterial diversity of lava forest soil.</title>
        <authorList>
            <person name="Lee J.S."/>
        </authorList>
    </citation>
    <scope>NUCLEOTIDE SEQUENCE [LARGE SCALE GENOMIC DNA]</scope>
    <source>
        <strain evidence="4 5">GJW-30</strain>
    </source>
</reference>
<dbReference type="InterPro" id="IPR000182">
    <property type="entry name" value="GNAT_dom"/>
</dbReference>
<gene>
    <name evidence="4" type="ORF">GJW-30_1_02468</name>
</gene>
<dbReference type="PANTHER" id="PTHR43877:SF1">
    <property type="entry name" value="ACETYLTRANSFERASE"/>
    <property type="match status" value="1"/>
</dbReference>
<dbReference type="InterPro" id="IPR016181">
    <property type="entry name" value="Acyl_CoA_acyltransferase"/>
</dbReference>
<dbReference type="Pfam" id="PF00583">
    <property type="entry name" value="Acetyltransf_1"/>
    <property type="match status" value="1"/>
</dbReference>
<dbReference type="SUPFAM" id="SSF55729">
    <property type="entry name" value="Acyl-CoA N-acyltransferases (Nat)"/>
    <property type="match status" value="1"/>
</dbReference>
<keyword evidence="5" id="KW-1185">Reference proteome</keyword>
<dbReference type="OrthoDB" id="9815099at2"/>
<accession>A0A0S3PVI6</accession>
<dbReference type="GO" id="GO:0016747">
    <property type="term" value="F:acyltransferase activity, transferring groups other than amino-acyl groups"/>
    <property type="evidence" value="ECO:0007669"/>
    <property type="project" value="InterPro"/>
</dbReference>
<dbReference type="PROSITE" id="PS51186">
    <property type="entry name" value="GNAT"/>
    <property type="match status" value="1"/>
</dbReference>
<evidence type="ECO:0000256" key="1">
    <source>
        <dbReference type="ARBA" id="ARBA00022679"/>
    </source>
</evidence>
<proteinExistence type="predicted"/>
<feature type="domain" description="N-acetyltransferase" evidence="3">
    <location>
        <begin position="2"/>
        <end position="148"/>
    </location>
</feature>
<name>A0A0S3PVI6_9BRAD</name>
<dbReference type="RefSeq" id="WP_096355727.1">
    <property type="nucleotide sequence ID" value="NZ_AP014946.1"/>
</dbReference>
<dbReference type="PANTHER" id="PTHR43877">
    <property type="entry name" value="AMINOALKYLPHOSPHONATE N-ACETYLTRANSFERASE-RELATED-RELATED"/>
    <property type="match status" value="1"/>
</dbReference>
<dbReference type="KEGG" id="vgo:GJW-30_1_02468"/>
<dbReference type="Proteomes" id="UP000236884">
    <property type="component" value="Chromosome"/>
</dbReference>
<evidence type="ECO:0000256" key="2">
    <source>
        <dbReference type="ARBA" id="ARBA00023315"/>
    </source>
</evidence>
<organism evidence="4 5">
    <name type="scientific">Variibacter gotjawalensis</name>
    <dbReference type="NCBI Taxonomy" id="1333996"/>
    <lineage>
        <taxon>Bacteria</taxon>
        <taxon>Pseudomonadati</taxon>
        <taxon>Pseudomonadota</taxon>
        <taxon>Alphaproteobacteria</taxon>
        <taxon>Hyphomicrobiales</taxon>
        <taxon>Nitrobacteraceae</taxon>
        <taxon>Variibacter</taxon>
    </lineage>
</organism>
<keyword evidence="2" id="KW-0012">Acyltransferase</keyword>
<dbReference type="AlphaFoldDB" id="A0A0S3PVI6"/>
<dbReference type="InterPro" id="IPR050832">
    <property type="entry name" value="Bact_Acetyltransf"/>
</dbReference>